<feature type="compositionally biased region" description="Low complexity" evidence="1">
    <location>
        <begin position="80"/>
        <end position="90"/>
    </location>
</feature>
<feature type="compositionally biased region" description="Polar residues" evidence="1">
    <location>
        <begin position="260"/>
        <end position="285"/>
    </location>
</feature>
<feature type="region of interest" description="Disordered" evidence="1">
    <location>
        <begin position="42"/>
        <end position="67"/>
    </location>
</feature>
<evidence type="ECO:0000313" key="2">
    <source>
        <dbReference type="EMBL" id="OXU29760.1"/>
    </source>
</evidence>
<protein>
    <submittedName>
        <fullName evidence="2">Uncharacterized protein</fullName>
    </submittedName>
</protein>
<feature type="region of interest" description="Disordered" evidence="1">
    <location>
        <begin position="80"/>
        <end position="161"/>
    </location>
</feature>
<dbReference type="OrthoDB" id="5239715at2759"/>
<dbReference type="Proteomes" id="UP000215335">
    <property type="component" value="Unassembled WGS sequence"/>
</dbReference>
<dbReference type="STRING" id="543379.A0A232FGV9"/>
<dbReference type="EMBL" id="NNAY01000243">
    <property type="protein sequence ID" value="OXU29760.1"/>
    <property type="molecule type" value="Genomic_DNA"/>
</dbReference>
<organism evidence="2 3">
    <name type="scientific">Trichomalopsis sarcophagae</name>
    <dbReference type="NCBI Taxonomy" id="543379"/>
    <lineage>
        <taxon>Eukaryota</taxon>
        <taxon>Metazoa</taxon>
        <taxon>Ecdysozoa</taxon>
        <taxon>Arthropoda</taxon>
        <taxon>Hexapoda</taxon>
        <taxon>Insecta</taxon>
        <taxon>Pterygota</taxon>
        <taxon>Neoptera</taxon>
        <taxon>Endopterygota</taxon>
        <taxon>Hymenoptera</taxon>
        <taxon>Apocrita</taxon>
        <taxon>Proctotrupomorpha</taxon>
        <taxon>Chalcidoidea</taxon>
        <taxon>Pteromalidae</taxon>
        <taxon>Pteromalinae</taxon>
        <taxon>Trichomalopsis</taxon>
    </lineage>
</organism>
<name>A0A232FGV9_9HYME</name>
<feature type="region of interest" description="Disordered" evidence="1">
    <location>
        <begin position="221"/>
        <end position="296"/>
    </location>
</feature>
<evidence type="ECO:0000256" key="1">
    <source>
        <dbReference type="SAM" id="MobiDB-lite"/>
    </source>
</evidence>
<evidence type="ECO:0000313" key="3">
    <source>
        <dbReference type="Proteomes" id="UP000215335"/>
    </source>
</evidence>
<gene>
    <name evidence="2" type="ORF">TSAR_009606</name>
</gene>
<feature type="compositionally biased region" description="Polar residues" evidence="1">
    <location>
        <begin position="221"/>
        <end position="230"/>
    </location>
</feature>
<accession>A0A232FGV9</accession>
<feature type="non-terminal residue" evidence="2">
    <location>
        <position position="383"/>
    </location>
</feature>
<sequence length="383" mass="39671">MGSSTASETTINTSTDSANTMVTMVTTTDGEQHDDSLDLIDVLPELSPPPVNDTTAHSTHHQHSNGGVSVTVTAQVSVVVTSTSPQQQQQPSPPRTNENGLPNSQVMNHVPSTNPTTVILQNGHGNGSSSSSTTSTTNFGGSGGTDSPGAPPPTPLVGSHQESRFTFCDQRIKPALPDLRTADFFSQPVRGSVDAGQPDPQQISSMLALVAAKNSCYSSIPNGPSQSPSNGCLAKVNGERSPTESSPTSTTTSSSTGTTAKPNINVTTNPLDISLCTPQTPSSAPGTRGGRGGRAAETPLSTLSLSAFCLFSTAREGGNTAGGKRTAQATIVVQQPSLSLDAPAATILLRTADADARRREENMKQLLDVANTLTLQEIHEFEK</sequence>
<dbReference type="AlphaFoldDB" id="A0A232FGV9"/>
<keyword evidence="3" id="KW-1185">Reference proteome</keyword>
<proteinExistence type="predicted"/>
<reference evidence="2 3" key="1">
    <citation type="journal article" date="2017" name="Curr. Biol.">
        <title>The Evolution of Venom by Co-option of Single-Copy Genes.</title>
        <authorList>
            <person name="Martinson E.O."/>
            <person name="Mrinalini"/>
            <person name="Kelkar Y.D."/>
            <person name="Chang C.H."/>
            <person name="Werren J.H."/>
        </authorList>
    </citation>
    <scope>NUCLEOTIDE SEQUENCE [LARGE SCALE GENOMIC DNA]</scope>
    <source>
        <strain evidence="2 3">Alberta</strain>
        <tissue evidence="2">Whole body</tissue>
    </source>
</reference>
<feature type="compositionally biased region" description="Polar residues" evidence="1">
    <location>
        <begin position="95"/>
        <end position="120"/>
    </location>
</feature>
<feature type="compositionally biased region" description="Low complexity" evidence="1">
    <location>
        <begin position="127"/>
        <end position="139"/>
    </location>
</feature>
<feature type="region of interest" description="Disordered" evidence="1">
    <location>
        <begin position="1"/>
        <end position="20"/>
    </location>
</feature>
<comment type="caution">
    <text evidence="2">The sequence shown here is derived from an EMBL/GenBank/DDBJ whole genome shotgun (WGS) entry which is preliminary data.</text>
</comment>
<feature type="compositionally biased region" description="Low complexity" evidence="1">
    <location>
        <begin position="243"/>
        <end position="259"/>
    </location>
</feature>